<comment type="similarity">
    <text evidence="1 2">Belongs to the CutC family.</text>
</comment>
<evidence type="ECO:0000313" key="4">
    <source>
        <dbReference type="Proteomes" id="UP000279859"/>
    </source>
</evidence>
<dbReference type="SUPFAM" id="SSF110395">
    <property type="entry name" value="CutC-like"/>
    <property type="match status" value="1"/>
</dbReference>
<dbReference type="InterPro" id="IPR005627">
    <property type="entry name" value="CutC-like"/>
</dbReference>
<dbReference type="Gene3D" id="3.20.20.380">
    <property type="entry name" value="Copper homeostasis (CutC) domain"/>
    <property type="match status" value="1"/>
</dbReference>
<reference evidence="3 4" key="1">
    <citation type="submission" date="2018-11" db="EMBL/GenBank/DDBJ databases">
        <title>Cryobacterium sp. nov., isolated from rhizosphere soil of lettuce.</title>
        <authorList>
            <person name="Wang Y."/>
        </authorList>
    </citation>
    <scope>NUCLEOTIDE SEQUENCE [LARGE SCALE GENOMIC DNA]</scope>
    <source>
        <strain evidence="3 4">NEAU-85</strain>
    </source>
</reference>
<proteinExistence type="inferred from homology"/>
<dbReference type="EMBL" id="RDSR01000005">
    <property type="protein sequence ID" value="RNE64151.1"/>
    <property type="molecule type" value="Genomic_DNA"/>
</dbReference>
<dbReference type="Pfam" id="PF03932">
    <property type="entry name" value="CutC"/>
    <property type="match status" value="1"/>
</dbReference>
<dbReference type="InterPro" id="IPR036822">
    <property type="entry name" value="CutC-like_dom_sf"/>
</dbReference>
<name>A0A3M8LF97_9MICO</name>
<evidence type="ECO:0000313" key="3">
    <source>
        <dbReference type="EMBL" id="RNE64151.1"/>
    </source>
</evidence>
<dbReference type="RefSeq" id="WP_123045111.1">
    <property type="nucleotide sequence ID" value="NZ_RDSR01000005.1"/>
</dbReference>
<dbReference type="GO" id="GO:0005507">
    <property type="term" value="F:copper ion binding"/>
    <property type="evidence" value="ECO:0007669"/>
    <property type="project" value="TreeGrafter"/>
</dbReference>
<comment type="caution">
    <text evidence="3">The sequence shown here is derived from an EMBL/GenBank/DDBJ whole genome shotgun (WGS) entry which is preliminary data.</text>
</comment>
<gene>
    <name evidence="2" type="primary">cutC</name>
    <name evidence="3" type="ORF">EEJ31_04585</name>
</gene>
<keyword evidence="2" id="KW-0963">Cytoplasm</keyword>
<dbReference type="OrthoDB" id="9815677at2"/>
<dbReference type="GO" id="GO:0005737">
    <property type="term" value="C:cytoplasm"/>
    <property type="evidence" value="ECO:0007669"/>
    <property type="project" value="UniProtKB-SubCell"/>
</dbReference>
<sequence>MTVLEVCLDDIQGAVIAERCGADRIELCANLGAGGTTPSIGTVSTVLGNVQRIGVQVLVRQREGDFVYSAMEVDAMCADIEAIRALGAPHGVEVGFVIGALTPEGTIDRDAVSRLMRAAGAASVTFHRAFDQAQHTGEALETLIDLGVARVLTSGGAPTAEAGVGALASLVEQSAGRITILAASGIRPHNAASIVARSGVTEVHLRAGAATASAGAPNEYDPGSRMTTSPEMIEAMLRALGRRTAL</sequence>
<evidence type="ECO:0000256" key="1">
    <source>
        <dbReference type="ARBA" id="ARBA00007768"/>
    </source>
</evidence>
<dbReference type="HAMAP" id="MF_00795">
    <property type="entry name" value="CutC"/>
    <property type="match status" value="1"/>
</dbReference>
<keyword evidence="4" id="KW-1185">Reference proteome</keyword>
<dbReference type="PANTHER" id="PTHR12598">
    <property type="entry name" value="COPPER HOMEOSTASIS PROTEIN CUTC"/>
    <property type="match status" value="1"/>
</dbReference>
<accession>A0A3M8LF97</accession>
<dbReference type="Proteomes" id="UP000279859">
    <property type="component" value="Unassembled WGS sequence"/>
</dbReference>
<comment type="caution">
    <text evidence="2">Once thought to be involved in copper homeostasis, experiments in E.coli have shown this is not the case.</text>
</comment>
<protein>
    <recommendedName>
        <fullName evidence="2">PF03932 family protein CutC</fullName>
    </recommendedName>
</protein>
<dbReference type="PANTHER" id="PTHR12598:SF0">
    <property type="entry name" value="COPPER HOMEOSTASIS PROTEIN CUTC HOMOLOG"/>
    <property type="match status" value="1"/>
</dbReference>
<dbReference type="AlphaFoldDB" id="A0A3M8LF97"/>
<organism evidence="3 4">
    <name type="scientific">Cryobacterium tepidiphilum</name>
    <dbReference type="NCBI Taxonomy" id="2486026"/>
    <lineage>
        <taxon>Bacteria</taxon>
        <taxon>Bacillati</taxon>
        <taxon>Actinomycetota</taxon>
        <taxon>Actinomycetes</taxon>
        <taxon>Micrococcales</taxon>
        <taxon>Microbacteriaceae</taxon>
        <taxon>Cryobacterium</taxon>
    </lineage>
</organism>
<comment type="subcellular location">
    <subcellularLocation>
        <location evidence="2">Cytoplasm</location>
    </subcellularLocation>
</comment>
<evidence type="ECO:0000256" key="2">
    <source>
        <dbReference type="HAMAP-Rule" id="MF_00795"/>
    </source>
</evidence>